<dbReference type="OrthoDB" id="5919013at2759"/>
<comment type="caution">
    <text evidence="2">The sequence shown here is derived from an EMBL/GenBank/DDBJ whole genome shotgun (WGS) entry which is preliminary data.</text>
</comment>
<evidence type="ECO:0000313" key="2">
    <source>
        <dbReference type="EMBL" id="CAD6200082.1"/>
    </source>
</evidence>
<dbReference type="Proteomes" id="UP000835052">
    <property type="component" value="Unassembled WGS sequence"/>
</dbReference>
<protein>
    <submittedName>
        <fullName evidence="2">Uncharacterized protein</fullName>
    </submittedName>
</protein>
<sequence>MEEDLPRVYFEEADRPPSSYFQTNENKKPLKVVPFATPDPEEWLKAPEFVPRSRQLVQAFESVPGPAVDLGNFAPPFLPPFPPAPSLFSTMVQPSLPNPQPSIFPFNPLEQLTGIPAGYSANITNINQGNGPPIPAILLRKKRRRRKHNTNSMVHETSSNTHASSPCSSHPSDPNAFTDDDDSQGGNLPGPCLEIDELSGSCPDLSDEKLKKWDEYLYKAAVAHEESLNAVSYIDESTMHESVYETVPRSLLNVAEQALEGISSEEIRKIDKELNGNTAMTSSMVMDRLANYQLASDARTERTLAEEMGQLAFRPETTKYGYPKVDAPRVHLASIDTRDKKVKNTVIDREALKAYLDHQEDEFEEDFLEGINITVNRFDHCDDLTLSDVESAPTSRFEQIHRALKNTTNVELRAPERVCCVIS</sequence>
<feature type="region of interest" description="Disordered" evidence="1">
    <location>
        <begin position="145"/>
        <end position="194"/>
    </location>
</feature>
<feature type="compositionally biased region" description="Polar residues" evidence="1">
    <location>
        <begin position="150"/>
        <end position="172"/>
    </location>
</feature>
<feature type="region of interest" description="Disordered" evidence="1">
    <location>
        <begin position="1"/>
        <end position="24"/>
    </location>
</feature>
<dbReference type="AlphaFoldDB" id="A0A8S1HXH5"/>
<organism evidence="2 3">
    <name type="scientific">Caenorhabditis auriculariae</name>
    <dbReference type="NCBI Taxonomy" id="2777116"/>
    <lineage>
        <taxon>Eukaryota</taxon>
        <taxon>Metazoa</taxon>
        <taxon>Ecdysozoa</taxon>
        <taxon>Nematoda</taxon>
        <taxon>Chromadorea</taxon>
        <taxon>Rhabditida</taxon>
        <taxon>Rhabditina</taxon>
        <taxon>Rhabditomorpha</taxon>
        <taxon>Rhabditoidea</taxon>
        <taxon>Rhabditidae</taxon>
        <taxon>Peloderinae</taxon>
        <taxon>Caenorhabditis</taxon>
    </lineage>
</organism>
<evidence type="ECO:0000313" key="3">
    <source>
        <dbReference type="Proteomes" id="UP000835052"/>
    </source>
</evidence>
<proteinExistence type="predicted"/>
<accession>A0A8S1HXH5</accession>
<reference evidence="2" key="1">
    <citation type="submission" date="2020-10" db="EMBL/GenBank/DDBJ databases">
        <authorList>
            <person name="Kikuchi T."/>
        </authorList>
    </citation>
    <scope>NUCLEOTIDE SEQUENCE</scope>
    <source>
        <strain evidence="2">NKZ352</strain>
    </source>
</reference>
<name>A0A8S1HXH5_9PELO</name>
<evidence type="ECO:0000256" key="1">
    <source>
        <dbReference type="SAM" id="MobiDB-lite"/>
    </source>
</evidence>
<feature type="compositionally biased region" description="Basic and acidic residues" evidence="1">
    <location>
        <begin position="1"/>
        <end position="15"/>
    </location>
</feature>
<gene>
    <name evidence="2" type="ORF">CAUJ_LOCUS15981</name>
</gene>
<keyword evidence="3" id="KW-1185">Reference proteome</keyword>
<dbReference type="EMBL" id="CAJGYM010000234">
    <property type="protein sequence ID" value="CAD6200082.1"/>
    <property type="molecule type" value="Genomic_DNA"/>
</dbReference>